<organism evidence="1 2">
    <name type="scientific">Caerostris darwini</name>
    <dbReference type="NCBI Taxonomy" id="1538125"/>
    <lineage>
        <taxon>Eukaryota</taxon>
        <taxon>Metazoa</taxon>
        <taxon>Ecdysozoa</taxon>
        <taxon>Arthropoda</taxon>
        <taxon>Chelicerata</taxon>
        <taxon>Arachnida</taxon>
        <taxon>Araneae</taxon>
        <taxon>Araneomorphae</taxon>
        <taxon>Entelegynae</taxon>
        <taxon>Araneoidea</taxon>
        <taxon>Araneidae</taxon>
        <taxon>Caerostris</taxon>
    </lineage>
</organism>
<gene>
    <name evidence="1" type="ORF">CDAR_371781</name>
</gene>
<protein>
    <submittedName>
        <fullName evidence="1">Uncharacterized protein</fullName>
    </submittedName>
</protein>
<name>A0AAV4U114_9ARAC</name>
<dbReference type="AlphaFoldDB" id="A0AAV4U114"/>
<sequence>MESSPEFITPVFHPKNTLAKLDFKRHRRRDFHSSETSSARHPIPPNPAEFIMPVFHLKNPCTKLDFKRHRRRDFTSQVKLQVLAPPPPHPFPWGNFEKAEEIIVQERMRAGVKEI</sequence>
<accession>A0AAV4U114</accession>
<dbReference type="EMBL" id="BPLQ01010527">
    <property type="protein sequence ID" value="GIY51422.1"/>
    <property type="molecule type" value="Genomic_DNA"/>
</dbReference>
<keyword evidence="2" id="KW-1185">Reference proteome</keyword>
<reference evidence="1 2" key="1">
    <citation type="submission" date="2021-06" db="EMBL/GenBank/DDBJ databases">
        <title>Caerostris darwini draft genome.</title>
        <authorList>
            <person name="Kono N."/>
            <person name="Arakawa K."/>
        </authorList>
    </citation>
    <scope>NUCLEOTIDE SEQUENCE [LARGE SCALE GENOMIC DNA]</scope>
</reference>
<comment type="caution">
    <text evidence="1">The sequence shown here is derived from an EMBL/GenBank/DDBJ whole genome shotgun (WGS) entry which is preliminary data.</text>
</comment>
<proteinExistence type="predicted"/>
<dbReference type="Proteomes" id="UP001054837">
    <property type="component" value="Unassembled WGS sequence"/>
</dbReference>
<evidence type="ECO:0000313" key="1">
    <source>
        <dbReference type="EMBL" id="GIY51422.1"/>
    </source>
</evidence>
<evidence type="ECO:0000313" key="2">
    <source>
        <dbReference type="Proteomes" id="UP001054837"/>
    </source>
</evidence>